<dbReference type="PANTHER" id="PTHR43199">
    <property type="entry name" value="GLUTATHIONE HYDROLASE"/>
    <property type="match status" value="1"/>
</dbReference>
<comment type="similarity">
    <text evidence="1">Belongs to the gamma-glutamyltransferase family.</text>
</comment>
<sequence length="523" mass="54189">MRYSGVMARVTIAAGSQITADAGATIANQGGNAVDAALAATLVAMSTDLGVMAPGASGFIAVWPAAGEPVVIDAYADMPGAFSLPSVGQGTFDVRFDYGGPMSNRVGYGLGGHAGHLCGVGLASNQYGTLPWRHVVTPAIDWVERGFPLTGGAAEYLRYTHEAIFSWHPDSYRALHHDDGRLLQQGEIVHIPDLADSLAVDCRSGCRGFLHGGIGQRMAADIQANGGLLTAEDLAAYRAIPRHPLRVQFSDWQVATNPSPAIGGACLAAMLLLLDYQAQMQGACPSIEHLIESQRAVLAYRTQALDGLADTAEAITQMLQLARQGNCRGLAKSPSTIHISAVDSAGLACSISASAGYGSGVMIPGTGLWLNNSLGEVDLHPQGLEDLPPGTRLSSNMAPTLAQRSDGAKLAIGSPGASRITTAIAQVLLNIVHRKLGLADAIAYPRLHVEVIDQALRLAFEPGLSIPDLPEFSAYPFETASMYFGGVQAASWTPEAGLAAAADFRRAGGVAEGGSTAGATGDG</sequence>
<dbReference type="EC" id="2.3.2.2" evidence="5"/>
<protein>
    <submittedName>
        <fullName evidence="5">Gamma-glutamyltranspeptidase</fullName>
        <ecNumber evidence="5">2.3.2.2</ecNumber>
    </submittedName>
</protein>
<evidence type="ECO:0000256" key="1">
    <source>
        <dbReference type="ARBA" id="ARBA00009381"/>
    </source>
</evidence>
<dbReference type="KEGG" id="hhg:XM38_044460"/>
<dbReference type="InterPro" id="IPR043137">
    <property type="entry name" value="GGT_ssub_C"/>
</dbReference>
<keyword evidence="2 5" id="KW-0808">Transferase</keyword>
<keyword evidence="3" id="KW-0378">Hydrolase</keyword>
<dbReference type="PANTHER" id="PTHR43199:SF1">
    <property type="entry name" value="GLUTATHIONE HYDROLASE PROENZYME"/>
    <property type="match status" value="1"/>
</dbReference>
<organism evidence="5 6">
    <name type="scientific">Halomicronema hongdechloris C2206</name>
    <dbReference type="NCBI Taxonomy" id="1641165"/>
    <lineage>
        <taxon>Bacteria</taxon>
        <taxon>Bacillati</taxon>
        <taxon>Cyanobacteriota</taxon>
        <taxon>Cyanophyceae</taxon>
        <taxon>Nodosilineales</taxon>
        <taxon>Nodosilineaceae</taxon>
        <taxon>Halomicronema</taxon>
    </lineage>
</organism>
<evidence type="ECO:0000313" key="6">
    <source>
        <dbReference type="Proteomes" id="UP000191901"/>
    </source>
</evidence>
<dbReference type="PRINTS" id="PR01210">
    <property type="entry name" value="GGTRANSPTASE"/>
</dbReference>
<dbReference type="Proteomes" id="UP000191901">
    <property type="component" value="Chromosome"/>
</dbReference>
<dbReference type="InterPro" id="IPR029055">
    <property type="entry name" value="Ntn_hydrolases_N"/>
</dbReference>
<reference evidence="5 6" key="1">
    <citation type="journal article" date="2016" name="Biochim. Biophys. Acta">
        <title>Characterization of red-shifted phycobilisomes isolated from the chlorophyll f-containing cyanobacterium Halomicronema hongdechloris.</title>
        <authorList>
            <person name="Li Y."/>
            <person name="Lin Y."/>
            <person name="Garvey C.J."/>
            <person name="Birch D."/>
            <person name="Corkery R.W."/>
            <person name="Loughlin P.C."/>
            <person name="Scheer H."/>
            <person name="Willows R.D."/>
            <person name="Chen M."/>
        </authorList>
    </citation>
    <scope>NUCLEOTIDE SEQUENCE [LARGE SCALE GENOMIC DNA]</scope>
    <source>
        <strain evidence="5 6">C2206</strain>
    </source>
</reference>
<keyword evidence="4" id="KW-0865">Zymogen</keyword>
<accession>A0A1Z3HT47</accession>
<dbReference type="AlphaFoldDB" id="A0A1Z3HT47"/>
<evidence type="ECO:0000313" key="5">
    <source>
        <dbReference type="EMBL" id="ASC73479.1"/>
    </source>
</evidence>
<evidence type="ECO:0000256" key="3">
    <source>
        <dbReference type="ARBA" id="ARBA00022801"/>
    </source>
</evidence>
<dbReference type="GO" id="GO:0103068">
    <property type="term" value="F:leukotriene C4 gamma-glutamyl transferase activity"/>
    <property type="evidence" value="ECO:0007669"/>
    <property type="project" value="UniProtKB-EC"/>
</dbReference>
<keyword evidence="5" id="KW-0012">Acyltransferase</keyword>
<dbReference type="Gene3D" id="3.60.20.40">
    <property type="match status" value="1"/>
</dbReference>
<dbReference type="GO" id="GO:0016787">
    <property type="term" value="F:hydrolase activity"/>
    <property type="evidence" value="ECO:0007669"/>
    <property type="project" value="UniProtKB-KW"/>
</dbReference>
<dbReference type="Pfam" id="PF01019">
    <property type="entry name" value="G_glu_transpept"/>
    <property type="match status" value="1"/>
</dbReference>
<name>A0A1Z3HT47_9CYAN</name>
<gene>
    <name evidence="5" type="primary">ggt</name>
    <name evidence="5" type="ORF">XM38_044460</name>
</gene>
<proteinExistence type="inferred from homology"/>
<evidence type="ECO:0000256" key="4">
    <source>
        <dbReference type="ARBA" id="ARBA00023145"/>
    </source>
</evidence>
<keyword evidence="6" id="KW-1185">Reference proteome</keyword>
<dbReference type="InterPro" id="IPR051792">
    <property type="entry name" value="GGT_bact"/>
</dbReference>
<evidence type="ECO:0000256" key="2">
    <source>
        <dbReference type="ARBA" id="ARBA00022679"/>
    </source>
</evidence>
<dbReference type="EMBL" id="CP021983">
    <property type="protein sequence ID" value="ASC73479.1"/>
    <property type="molecule type" value="Genomic_DNA"/>
</dbReference>
<dbReference type="SUPFAM" id="SSF56235">
    <property type="entry name" value="N-terminal nucleophile aminohydrolases (Ntn hydrolases)"/>
    <property type="match status" value="1"/>
</dbReference>